<feature type="transmembrane region" description="Helical" evidence="1">
    <location>
        <begin position="111"/>
        <end position="130"/>
    </location>
</feature>
<dbReference type="GO" id="GO:0005886">
    <property type="term" value="C:plasma membrane"/>
    <property type="evidence" value="ECO:0007669"/>
    <property type="project" value="UniProtKB-SubCell"/>
</dbReference>
<evidence type="ECO:0000313" key="3">
    <source>
        <dbReference type="EMBL" id="SHJ12029.1"/>
    </source>
</evidence>
<dbReference type="SUPFAM" id="SSF53649">
    <property type="entry name" value="Alkaline phosphatase-like"/>
    <property type="match status" value="1"/>
</dbReference>
<sequence>MKLPIKSILILAYFAKDFDVYLERLNYFGLSVSAIIYLVFFVLLILSVFIVAHIKNNYLRIIIGIIFFFCVVAFDSYQRIMMEPFDYNAYINMIDAAGSAGEALQQYSKSYLISIGFALLLLIGIILRPIKWTVNRLYLKAVPIFSFLLFTFLIFYKGGSGALGLPSFYTPLSYSSLVLYELAQDDFGTREAITIERTNIEIGHDIVYILDESVGANYLDINNSSGVNSSLNDTYSNLDIINYGYAAAAANCSYASNVTLRYGGTREHYKKIIYCKPSIWEYAQNAGLKTVYIDAQRSEGELQNGMTVRELNYIDKFIQFDNIGIQNRDQETAKVLIDLINNDTNEFVFINKMGIHFPIHDKYPDEFLKYKPALPRGNWLNVSDTGLRTGFNGTPEEWVQYRNSYRNTIEWNVGEFFSKIFKNADLNKSVIIYTSDHGQDLHERKNPGVNTHCSANPTIEEGLVPLVIIQGKNLKTLNWNKSLNDNKNKSSHYNIFPSLLKIMKYDSVEVAKVYGNSLDVKTNDEFTFNKYWNARLGQNPKWEKIILDKMVSPPEKDFLKK</sequence>
<evidence type="ECO:0000256" key="1">
    <source>
        <dbReference type="SAM" id="Phobius"/>
    </source>
</evidence>
<dbReference type="AlphaFoldDB" id="A0A1M6GQ35"/>
<dbReference type="GO" id="GO:0009244">
    <property type="term" value="P:lipopolysaccharide core region biosynthetic process"/>
    <property type="evidence" value="ECO:0007669"/>
    <property type="project" value="TreeGrafter"/>
</dbReference>
<dbReference type="eggNOG" id="COG2194">
    <property type="taxonomic scope" value="Bacteria"/>
</dbReference>
<dbReference type="Gene3D" id="3.40.720.10">
    <property type="entry name" value="Alkaline Phosphatase, subunit A"/>
    <property type="match status" value="1"/>
</dbReference>
<feature type="transmembrane region" description="Helical" evidence="1">
    <location>
        <begin position="27"/>
        <end position="51"/>
    </location>
</feature>
<reference evidence="3 4" key="1">
    <citation type="submission" date="2016-11" db="EMBL/GenBank/DDBJ databases">
        <authorList>
            <person name="Jaros S."/>
            <person name="Januszkiewicz K."/>
            <person name="Wedrychowicz H."/>
        </authorList>
    </citation>
    <scope>NUCLEOTIDE SEQUENCE [LARGE SCALE GENOMIC DNA]</scope>
    <source>
        <strain evidence="3 4">CGMCC 1.12213</strain>
    </source>
</reference>
<dbReference type="PANTHER" id="PTHR30443:SF0">
    <property type="entry name" value="PHOSPHOETHANOLAMINE TRANSFERASE EPTA"/>
    <property type="match status" value="1"/>
</dbReference>
<keyword evidence="4" id="KW-1185">Reference proteome</keyword>
<dbReference type="STRING" id="1178825.SAMN05216261_2844"/>
<dbReference type="OrthoDB" id="9786870at2"/>
<feature type="transmembrane region" description="Helical" evidence="1">
    <location>
        <begin position="137"/>
        <end position="156"/>
    </location>
</feature>
<dbReference type="Pfam" id="PF00884">
    <property type="entry name" value="Sulfatase"/>
    <property type="match status" value="1"/>
</dbReference>
<feature type="transmembrane region" description="Helical" evidence="1">
    <location>
        <begin position="58"/>
        <end position="77"/>
    </location>
</feature>
<dbReference type="Proteomes" id="UP000184396">
    <property type="component" value="Unassembled WGS sequence"/>
</dbReference>
<gene>
    <name evidence="3" type="ORF">SAMN05216261_2844</name>
</gene>
<keyword evidence="1" id="KW-0812">Transmembrane</keyword>
<dbReference type="RefSeq" id="WP_019388660.1">
    <property type="nucleotide sequence ID" value="NZ_ALIH01000016.1"/>
</dbReference>
<dbReference type="PANTHER" id="PTHR30443">
    <property type="entry name" value="INNER MEMBRANE PROTEIN"/>
    <property type="match status" value="1"/>
</dbReference>
<feature type="domain" description="Sulfatase N-terminal" evidence="2">
    <location>
        <begin position="205"/>
        <end position="504"/>
    </location>
</feature>
<proteinExistence type="predicted"/>
<dbReference type="InterPro" id="IPR040423">
    <property type="entry name" value="PEA_transferase"/>
</dbReference>
<dbReference type="EMBL" id="FQYK01000009">
    <property type="protein sequence ID" value="SHJ12029.1"/>
    <property type="molecule type" value="Genomic_DNA"/>
</dbReference>
<dbReference type="InterPro" id="IPR017850">
    <property type="entry name" value="Alkaline_phosphatase_core_sf"/>
</dbReference>
<name>A0A1M6GQ35_9FLAO</name>
<accession>A0A1M6GQ35</accession>
<dbReference type="GO" id="GO:0016776">
    <property type="term" value="F:phosphotransferase activity, phosphate group as acceptor"/>
    <property type="evidence" value="ECO:0007669"/>
    <property type="project" value="TreeGrafter"/>
</dbReference>
<evidence type="ECO:0000259" key="2">
    <source>
        <dbReference type="Pfam" id="PF00884"/>
    </source>
</evidence>
<organism evidence="3 4">
    <name type="scientific">Algibacter luteus</name>
    <dbReference type="NCBI Taxonomy" id="1178825"/>
    <lineage>
        <taxon>Bacteria</taxon>
        <taxon>Pseudomonadati</taxon>
        <taxon>Bacteroidota</taxon>
        <taxon>Flavobacteriia</taxon>
        <taxon>Flavobacteriales</taxon>
        <taxon>Flavobacteriaceae</taxon>
        <taxon>Algibacter</taxon>
    </lineage>
</organism>
<protein>
    <submittedName>
        <fullName evidence="3">Phosphoethanolamine transferase for glucans (OPG), alkaline phosphatase superfamily</fullName>
    </submittedName>
</protein>
<evidence type="ECO:0000313" key="4">
    <source>
        <dbReference type="Proteomes" id="UP000184396"/>
    </source>
</evidence>
<dbReference type="InterPro" id="IPR000917">
    <property type="entry name" value="Sulfatase_N"/>
</dbReference>
<keyword evidence="3" id="KW-0808">Transferase</keyword>
<keyword evidence="1" id="KW-0472">Membrane</keyword>
<keyword evidence="1" id="KW-1133">Transmembrane helix</keyword>